<dbReference type="SUPFAM" id="SSF81383">
    <property type="entry name" value="F-box domain"/>
    <property type="match status" value="1"/>
</dbReference>
<evidence type="ECO:0000313" key="6">
    <source>
        <dbReference type="Proteomes" id="UP001605036"/>
    </source>
</evidence>
<evidence type="ECO:0000256" key="1">
    <source>
        <dbReference type="ARBA" id="ARBA00022441"/>
    </source>
</evidence>
<feature type="domain" description="F-box" evidence="4">
    <location>
        <begin position="70"/>
        <end position="118"/>
    </location>
</feature>
<dbReference type="AlphaFoldDB" id="A0ABD1ZNW5"/>
<accession>A0ABD1ZNW5</accession>
<keyword evidence="1" id="KW-0880">Kelch repeat</keyword>
<reference evidence="5 6" key="1">
    <citation type="submission" date="2024-09" db="EMBL/GenBank/DDBJ databases">
        <title>Chromosome-scale assembly of Riccia fluitans.</title>
        <authorList>
            <person name="Paukszto L."/>
            <person name="Sawicki J."/>
            <person name="Karawczyk K."/>
            <person name="Piernik-Szablinska J."/>
            <person name="Szczecinska M."/>
            <person name="Mazdziarz M."/>
        </authorList>
    </citation>
    <scope>NUCLEOTIDE SEQUENCE [LARGE SCALE GENOMIC DNA]</scope>
    <source>
        <strain evidence="5">Rf_01</strain>
        <tissue evidence="5">Aerial parts of the thallus</tissue>
    </source>
</reference>
<dbReference type="InterPro" id="IPR001810">
    <property type="entry name" value="F-box_dom"/>
</dbReference>
<name>A0ABD1ZNW5_9MARC</name>
<organism evidence="5 6">
    <name type="scientific">Riccia fluitans</name>
    <dbReference type="NCBI Taxonomy" id="41844"/>
    <lineage>
        <taxon>Eukaryota</taxon>
        <taxon>Viridiplantae</taxon>
        <taxon>Streptophyta</taxon>
        <taxon>Embryophyta</taxon>
        <taxon>Marchantiophyta</taxon>
        <taxon>Marchantiopsida</taxon>
        <taxon>Marchantiidae</taxon>
        <taxon>Marchantiales</taxon>
        <taxon>Ricciaceae</taxon>
        <taxon>Riccia</taxon>
    </lineage>
</organism>
<dbReference type="Gene3D" id="1.20.1280.50">
    <property type="match status" value="1"/>
</dbReference>
<dbReference type="InterPro" id="IPR036047">
    <property type="entry name" value="F-box-like_dom_sf"/>
</dbReference>
<dbReference type="PANTHER" id="PTHR46344:SF21">
    <property type="entry name" value="F-BOX_KELCH-REPEAT PROTEIN SKIP30 ISOFORM X2"/>
    <property type="match status" value="1"/>
</dbReference>
<proteinExistence type="predicted"/>
<dbReference type="InterPro" id="IPR006652">
    <property type="entry name" value="Kelch_1"/>
</dbReference>
<dbReference type="Pfam" id="PF00646">
    <property type="entry name" value="F-box"/>
    <property type="match status" value="1"/>
</dbReference>
<dbReference type="EMBL" id="JBHFFA010000001">
    <property type="protein sequence ID" value="KAL2653147.1"/>
    <property type="molecule type" value="Genomic_DNA"/>
</dbReference>
<dbReference type="Proteomes" id="UP001605036">
    <property type="component" value="Unassembled WGS sequence"/>
</dbReference>
<feature type="compositionally biased region" description="Polar residues" evidence="3">
    <location>
        <begin position="24"/>
        <end position="33"/>
    </location>
</feature>
<feature type="region of interest" description="Disordered" evidence="3">
    <location>
        <begin position="1"/>
        <end position="35"/>
    </location>
</feature>
<dbReference type="SUPFAM" id="SSF117281">
    <property type="entry name" value="Kelch motif"/>
    <property type="match status" value="1"/>
</dbReference>
<protein>
    <recommendedName>
        <fullName evidence="4">F-box domain-containing protein</fullName>
    </recommendedName>
</protein>
<evidence type="ECO:0000256" key="3">
    <source>
        <dbReference type="SAM" id="MobiDB-lite"/>
    </source>
</evidence>
<sequence length="456" mass="51145">MSIPGPSGECSCGHTDSRCEENKLTTSTPTRSTNSKEKFIHKGCHPLRQELLQMNEKSKKEEQLCESDDNYDMLRIPDHLLHYLFSKLSSKCLAKCKTVSKDFKRIVEDPEFVKYRKQNGLMEPRILVVPENPNESMARAYHPADDKWFDGPPLPGYTKGEVHEAFACVSVGSCLFILGGSRRPANLPSESGRICGDVWKYDATTNSWSKMQEMNPPRRLFAASRIGTKIYVAGGQTSAAILKTAQVYDTVENKWEDIPDLGCQRLGCRQLPSVTLNEELWIIGGRFEQHNTESDGSEFETDFAEVYNPVTKNWRLVYQSHRRPYQAQQDPDHDDLSRDMQVEGPLVVAGGKLLCLQNKKVWQYDQVTTKWTPVGDGPGGAGHDSGFVSVGNQIYVIGGRPHRPALQTLDTVEVGEIRELQTLSGVDKRQTDLSWRKASPMGFNHGKILGVDVVLV</sequence>
<keyword evidence="2" id="KW-0677">Repeat</keyword>
<dbReference type="SMART" id="SM00612">
    <property type="entry name" value="Kelch"/>
    <property type="match status" value="2"/>
</dbReference>
<gene>
    <name evidence="5" type="ORF">R1flu_021275</name>
</gene>
<keyword evidence="6" id="KW-1185">Reference proteome</keyword>
<comment type="caution">
    <text evidence="5">The sequence shown here is derived from an EMBL/GenBank/DDBJ whole genome shotgun (WGS) entry which is preliminary data.</text>
</comment>
<dbReference type="Pfam" id="PF24681">
    <property type="entry name" value="Kelch_KLHDC2_KLHL20_DRC7"/>
    <property type="match status" value="1"/>
</dbReference>
<evidence type="ECO:0000259" key="4">
    <source>
        <dbReference type="PROSITE" id="PS50181"/>
    </source>
</evidence>
<dbReference type="PANTHER" id="PTHR46344">
    <property type="entry name" value="OS02G0202900 PROTEIN"/>
    <property type="match status" value="1"/>
</dbReference>
<dbReference type="PROSITE" id="PS50181">
    <property type="entry name" value="FBOX"/>
    <property type="match status" value="1"/>
</dbReference>
<evidence type="ECO:0000256" key="2">
    <source>
        <dbReference type="ARBA" id="ARBA00022737"/>
    </source>
</evidence>
<dbReference type="Gene3D" id="2.120.10.80">
    <property type="entry name" value="Kelch-type beta propeller"/>
    <property type="match status" value="2"/>
</dbReference>
<evidence type="ECO:0000313" key="5">
    <source>
        <dbReference type="EMBL" id="KAL2653147.1"/>
    </source>
</evidence>
<dbReference type="SMART" id="SM00256">
    <property type="entry name" value="FBOX"/>
    <property type="match status" value="1"/>
</dbReference>
<dbReference type="InterPro" id="IPR015915">
    <property type="entry name" value="Kelch-typ_b-propeller"/>
</dbReference>